<evidence type="ECO:0000256" key="1">
    <source>
        <dbReference type="ARBA" id="ARBA00004613"/>
    </source>
</evidence>
<dbReference type="AlphaFoldDB" id="A0A919BTD0"/>
<name>A0A919BTD0_STRFL</name>
<dbReference type="GO" id="GO:0004867">
    <property type="term" value="F:serine-type endopeptidase inhibitor activity"/>
    <property type="evidence" value="ECO:0007669"/>
    <property type="project" value="UniProtKB-KW"/>
</dbReference>
<proteinExistence type="inferred from homology"/>
<accession>A0A919BTD0</accession>
<dbReference type="InterPro" id="IPR036819">
    <property type="entry name" value="Subtilisin_inhibitor-like_sf"/>
</dbReference>
<reference evidence="12" key="2">
    <citation type="submission" date="2020-09" db="EMBL/GenBank/DDBJ databases">
        <authorList>
            <person name="Sun Q."/>
            <person name="Ohkuma M."/>
        </authorList>
    </citation>
    <scope>NUCLEOTIDE SEQUENCE</scope>
    <source>
        <strain evidence="12">JCM 4122</strain>
    </source>
</reference>
<keyword evidence="7" id="KW-1015">Disulfide bond</keyword>
<comment type="similarity">
    <text evidence="2 8">Belongs to the protease inhibitor I16 (SSI) family.</text>
</comment>
<evidence type="ECO:0000256" key="8">
    <source>
        <dbReference type="RuleBase" id="RU003471"/>
    </source>
</evidence>
<keyword evidence="4" id="KW-0964">Secreted</keyword>
<evidence type="ECO:0000313" key="12">
    <source>
        <dbReference type="EMBL" id="GHG11195.1"/>
    </source>
</evidence>
<comment type="subunit">
    <text evidence="3">Homodimer.</text>
</comment>
<comment type="subcellular location">
    <subcellularLocation>
        <location evidence="1">Secreted</location>
    </subcellularLocation>
</comment>
<dbReference type="GO" id="GO:0005576">
    <property type="term" value="C:extracellular region"/>
    <property type="evidence" value="ECO:0007669"/>
    <property type="project" value="UniProtKB-SubCell"/>
</dbReference>
<gene>
    <name evidence="12" type="ORF">GCM10017667_50120</name>
</gene>
<evidence type="ECO:0000256" key="5">
    <source>
        <dbReference type="ARBA" id="ARBA00022690"/>
    </source>
</evidence>
<dbReference type="InterPro" id="IPR020054">
    <property type="entry name" value="Prot_inh_SSI_I16_CS"/>
</dbReference>
<feature type="chain" id="PRO_5037802156" description="Subtilisin inhibitor domain-containing protein" evidence="10">
    <location>
        <begin position="23"/>
        <end position="141"/>
    </location>
</feature>
<organism evidence="12 13">
    <name type="scientific">Streptomyces filamentosus</name>
    <name type="common">Streptomyces roseosporus</name>
    <dbReference type="NCBI Taxonomy" id="67294"/>
    <lineage>
        <taxon>Bacteria</taxon>
        <taxon>Bacillati</taxon>
        <taxon>Actinomycetota</taxon>
        <taxon>Actinomycetes</taxon>
        <taxon>Kitasatosporales</taxon>
        <taxon>Streptomycetaceae</taxon>
        <taxon>Streptomyces</taxon>
    </lineage>
</organism>
<keyword evidence="5 8" id="KW-0646">Protease inhibitor</keyword>
<evidence type="ECO:0000256" key="7">
    <source>
        <dbReference type="ARBA" id="ARBA00023157"/>
    </source>
</evidence>
<sequence length="141" mass="14225">MITHLPAALLSALLLAAPTAGPAPTTGGAPATTLRLTVTGPAPATTAPTPEGAAPAAPASRTVILRCDPAGGGHPRAEAACADLHASQGRVDRDSDIACVLLYDPVEVRAEGVWRGRPVSFAREYGNSCELGARTGAVFSF</sequence>
<evidence type="ECO:0000256" key="4">
    <source>
        <dbReference type="ARBA" id="ARBA00022525"/>
    </source>
</evidence>
<feature type="signal peptide" evidence="10">
    <location>
        <begin position="1"/>
        <end position="22"/>
    </location>
</feature>
<dbReference type="PROSITE" id="PS00999">
    <property type="entry name" value="SSI"/>
    <property type="match status" value="1"/>
</dbReference>
<evidence type="ECO:0000256" key="10">
    <source>
        <dbReference type="SAM" id="SignalP"/>
    </source>
</evidence>
<dbReference type="InterPro" id="IPR000691">
    <property type="entry name" value="Prot_inh_I16_SSI"/>
</dbReference>
<evidence type="ECO:0000256" key="6">
    <source>
        <dbReference type="ARBA" id="ARBA00022900"/>
    </source>
</evidence>
<dbReference type="SUPFAM" id="SSF55399">
    <property type="entry name" value="Subtilisin inhibitor"/>
    <property type="match status" value="1"/>
</dbReference>
<feature type="region of interest" description="Disordered" evidence="9">
    <location>
        <begin position="39"/>
        <end position="59"/>
    </location>
</feature>
<keyword evidence="13" id="KW-1185">Reference proteome</keyword>
<protein>
    <recommendedName>
        <fullName evidence="11">Subtilisin inhibitor domain-containing protein</fullName>
    </recommendedName>
</protein>
<dbReference type="PRINTS" id="PR00294">
    <property type="entry name" value="SSBTLNINHBTR"/>
</dbReference>
<keyword evidence="10" id="KW-0732">Signal</keyword>
<feature type="domain" description="Subtilisin inhibitor" evidence="11">
    <location>
        <begin position="53"/>
        <end position="127"/>
    </location>
</feature>
<keyword evidence="6 8" id="KW-0722">Serine protease inhibitor</keyword>
<reference evidence="12" key="1">
    <citation type="journal article" date="2014" name="Int. J. Syst. Evol. Microbiol.">
        <title>Complete genome sequence of Corynebacterium casei LMG S-19264T (=DSM 44701T), isolated from a smear-ripened cheese.</title>
        <authorList>
            <consortium name="US DOE Joint Genome Institute (JGI-PGF)"/>
            <person name="Walter F."/>
            <person name="Albersmeier A."/>
            <person name="Kalinowski J."/>
            <person name="Ruckert C."/>
        </authorList>
    </citation>
    <scope>NUCLEOTIDE SEQUENCE</scope>
    <source>
        <strain evidence="12">JCM 4122</strain>
    </source>
</reference>
<evidence type="ECO:0000256" key="2">
    <source>
        <dbReference type="ARBA" id="ARBA00010472"/>
    </source>
</evidence>
<dbReference type="EMBL" id="BNBE01000002">
    <property type="protein sequence ID" value="GHG11195.1"/>
    <property type="molecule type" value="Genomic_DNA"/>
</dbReference>
<evidence type="ECO:0000256" key="9">
    <source>
        <dbReference type="SAM" id="MobiDB-lite"/>
    </source>
</evidence>
<dbReference type="InterPro" id="IPR023549">
    <property type="entry name" value="Subtilisin_inhibitor"/>
</dbReference>
<dbReference type="Gene3D" id="3.30.350.10">
    <property type="entry name" value="Subtilisin inhibitor-like"/>
    <property type="match status" value="1"/>
</dbReference>
<evidence type="ECO:0000256" key="3">
    <source>
        <dbReference type="ARBA" id="ARBA00011738"/>
    </source>
</evidence>
<dbReference type="Pfam" id="PF00720">
    <property type="entry name" value="SSI"/>
    <property type="match status" value="1"/>
</dbReference>
<dbReference type="RefSeq" id="WP_190043029.1">
    <property type="nucleotide sequence ID" value="NZ_BNBE01000002.1"/>
</dbReference>
<dbReference type="Proteomes" id="UP000632849">
    <property type="component" value="Unassembled WGS sequence"/>
</dbReference>
<comment type="caution">
    <text evidence="12">The sequence shown here is derived from an EMBL/GenBank/DDBJ whole genome shotgun (WGS) entry which is preliminary data.</text>
</comment>
<evidence type="ECO:0000259" key="11">
    <source>
        <dbReference type="Pfam" id="PF00720"/>
    </source>
</evidence>
<evidence type="ECO:0000313" key="13">
    <source>
        <dbReference type="Proteomes" id="UP000632849"/>
    </source>
</evidence>